<keyword evidence="8" id="KW-1185">Reference proteome</keyword>
<dbReference type="InterPro" id="IPR011032">
    <property type="entry name" value="GroES-like_sf"/>
</dbReference>
<dbReference type="Pfam" id="PF08240">
    <property type="entry name" value="ADH_N"/>
    <property type="match status" value="1"/>
</dbReference>
<dbReference type="InterPro" id="IPR013149">
    <property type="entry name" value="ADH-like_C"/>
</dbReference>
<dbReference type="SUPFAM" id="SSF50129">
    <property type="entry name" value="GroES-like"/>
    <property type="match status" value="1"/>
</dbReference>
<proteinExistence type="inferred from homology"/>
<evidence type="ECO:0000313" key="7">
    <source>
        <dbReference type="EMBL" id="CAI9770263.1"/>
    </source>
</evidence>
<reference evidence="7" key="1">
    <citation type="submission" date="2023-05" db="EMBL/GenBank/DDBJ databases">
        <authorList>
            <person name="Huff M."/>
        </authorList>
    </citation>
    <scope>NUCLEOTIDE SEQUENCE</scope>
</reference>
<dbReference type="Gene3D" id="3.90.180.10">
    <property type="entry name" value="Medium-chain alcohol dehydrogenases, catalytic domain"/>
    <property type="match status" value="1"/>
</dbReference>
<dbReference type="CDD" id="cd05283">
    <property type="entry name" value="CAD1"/>
    <property type="match status" value="1"/>
</dbReference>
<comment type="cofactor">
    <cofactor evidence="1 5">
        <name>Zn(2+)</name>
        <dbReference type="ChEBI" id="CHEBI:29105"/>
    </cofactor>
</comment>
<evidence type="ECO:0000256" key="1">
    <source>
        <dbReference type="ARBA" id="ARBA00001947"/>
    </source>
</evidence>
<dbReference type="AlphaFoldDB" id="A0AAD2DZ80"/>
<gene>
    <name evidence="7" type="ORF">FPE_LOCUS17896</name>
</gene>
<evidence type="ECO:0000313" key="8">
    <source>
        <dbReference type="Proteomes" id="UP000834106"/>
    </source>
</evidence>
<organism evidence="7 8">
    <name type="scientific">Fraxinus pennsylvanica</name>
    <dbReference type="NCBI Taxonomy" id="56036"/>
    <lineage>
        <taxon>Eukaryota</taxon>
        <taxon>Viridiplantae</taxon>
        <taxon>Streptophyta</taxon>
        <taxon>Embryophyta</taxon>
        <taxon>Tracheophyta</taxon>
        <taxon>Spermatophyta</taxon>
        <taxon>Magnoliopsida</taxon>
        <taxon>eudicotyledons</taxon>
        <taxon>Gunneridae</taxon>
        <taxon>Pentapetalae</taxon>
        <taxon>asterids</taxon>
        <taxon>lamiids</taxon>
        <taxon>Lamiales</taxon>
        <taxon>Oleaceae</taxon>
        <taxon>Oleeae</taxon>
        <taxon>Fraxinus</taxon>
    </lineage>
</organism>
<dbReference type="InterPro" id="IPR002328">
    <property type="entry name" value="ADH_Zn_CS"/>
</dbReference>
<name>A0AAD2DZ80_9LAMI</name>
<dbReference type="PROSITE" id="PS00059">
    <property type="entry name" value="ADH_ZINC"/>
    <property type="match status" value="1"/>
</dbReference>
<evidence type="ECO:0000256" key="3">
    <source>
        <dbReference type="ARBA" id="ARBA00022833"/>
    </source>
</evidence>
<dbReference type="Gene3D" id="3.40.50.720">
    <property type="entry name" value="NAD(P)-binding Rossmann-like Domain"/>
    <property type="match status" value="1"/>
</dbReference>
<dbReference type="PANTHER" id="PTHR42683">
    <property type="entry name" value="ALDEHYDE REDUCTASE"/>
    <property type="match status" value="1"/>
</dbReference>
<dbReference type="SMART" id="SM00829">
    <property type="entry name" value="PKS_ER"/>
    <property type="match status" value="1"/>
</dbReference>
<dbReference type="Pfam" id="PF00107">
    <property type="entry name" value="ADH_zinc_N"/>
    <property type="match status" value="1"/>
</dbReference>
<dbReference type="InterPro" id="IPR036291">
    <property type="entry name" value="NAD(P)-bd_dom_sf"/>
</dbReference>
<evidence type="ECO:0000256" key="2">
    <source>
        <dbReference type="ARBA" id="ARBA00022723"/>
    </source>
</evidence>
<feature type="domain" description="Enoyl reductase (ER)" evidence="6">
    <location>
        <begin position="11"/>
        <end position="339"/>
    </location>
</feature>
<sequence>MVGRKANAWAARDSTGHLSPYSFHLRDTGSEDVVLRVLYCGIDHTDLHHIRGELISNTKYPMIPGHEVVGEIIELGSEVKKFSLGDIVGVGGIVGSCGECSLCKSNLEQYCSQRILPYNDIYKDGTPTQGGFSSNMAVHQRFAVKIPEKLSPEQAAPLLCAGVTAYSPLKQWKGCNENVKGGIMGLGGVGHLGVKIAKAMGHHITVISSSNKKRKEAMEDLNADAFLVSTDEDEMRTAANSLDYILDTVPVFHPLQSYLSLLKTQGKLILVGAPQQPLEIQAGVMIAGNKTVTGSFIGSMKDVQELLDFWAGKGMTTMIEVVKMSYVNKAFERMEKNDVRYSFTGAAAQTDAKNFSTILREKRKSTAQTDDIQNS</sequence>
<keyword evidence="3 5" id="KW-0862">Zinc</keyword>
<dbReference type="Proteomes" id="UP000834106">
    <property type="component" value="Chromosome 10"/>
</dbReference>
<dbReference type="InterPro" id="IPR020843">
    <property type="entry name" value="ER"/>
</dbReference>
<dbReference type="GO" id="GO:0008270">
    <property type="term" value="F:zinc ion binding"/>
    <property type="evidence" value="ECO:0007669"/>
    <property type="project" value="InterPro"/>
</dbReference>
<dbReference type="FunFam" id="3.40.50.720:FF:000022">
    <property type="entry name" value="Cinnamyl alcohol dehydrogenase"/>
    <property type="match status" value="1"/>
</dbReference>
<accession>A0AAD2DZ80</accession>
<dbReference type="GO" id="GO:0016616">
    <property type="term" value="F:oxidoreductase activity, acting on the CH-OH group of donors, NAD or NADP as acceptor"/>
    <property type="evidence" value="ECO:0007669"/>
    <property type="project" value="InterPro"/>
</dbReference>
<evidence type="ECO:0000256" key="4">
    <source>
        <dbReference type="ARBA" id="ARBA00023002"/>
    </source>
</evidence>
<keyword evidence="2 5" id="KW-0479">Metal-binding</keyword>
<comment type="similarity">
    <text evidence="5">Belongs to the zinc-containing alcohol dehydrogenase family.</text>
</comment>
<dbReference type="InterPro" id="IPR013154">
    <property type="entry name" value="ADH-like_N"/>
</dbReference>
<dbReference type="InterPro" id="IPR047109">
    <property type="entry name" value="CAD-like"/>
</dbReference>
<keyword evidence="4" id="KW-0560">Oxidoreductase</keyword>
<protein>
    <recommendedName>
        <fullName evidence="6">Enoyl reductase (ER) domain-containing protein</fullName>
    </recommendedName>
</protein>
<dbReference type="EMBL" id="OU503045">
    <property type="protein sequence ID" value="CAI9770263.1"/>
    <property type="molecule type" value="Genomic_DNA"/>
</dbReference>
<dbReference type="SUPFAM" id="SSF51735">
    <property type="entry name" value="NAD(P)-binding Rossmann-fold domains"/>
    <property type="match status" value="1"/>
</dbReference>
<evidence type="ECO:0000256" key="5">
    <source>
        <dbReference type="RuleBase" id="RU361277"/>
    </source>
</evidence>
<evidence type="ECO:0000259" key="6">
    <source>
        <dbReference type="SMART" id="SM00829"/>
    </source>
</evidence>